<dbReference type="AlphaFoldDB" id="A0A1H8BE54"/>
<dbReference type="Gene3D" id="3.30.470.20">
    <property type="entry name" value="ATP-grasp fold, B domain"/>
    <property type="match status" value="1"/>
</dbReference>
<dbReference type="InterPro" id="IPR011127">
    <property type="entry name" value="Dala_Dala_lig_N"/>
</dbReference>
<proteinExistence type="inferred from homology"/>
<feature type="active site" evidence="23">
    <location>
        <position position="326"/>
    </location>
</feature>
<feature type="binding site" evidence="24">
    <location>
        <begin position="183"/>
        <end position="185"/>
    </location>
    <ligand>
        <name>ATP</name>
        <dbReference type="ChEBI" id="CHEBI:30616"/>
    </ligand>
</feature>
<dbReference type="InterPro" id="IPR013815">
    <property type="entry name" value="ATP_grasp_subdomain_1"/>
</dbReference>
<keyword evidence="8 22" id="KW-0436">Ligase</keyword>
<dbReference type="STRING" id="474960.SAMN05216180_1821"/>
<dbReference type="InterPro" id="IPR000291">
    <property type="entry name" value="D-Ala_lig_Van_CS"/>
</dbReference>
<feature type="active site" evidence="23">
    <location>
        <position position="191"/>
    </location>
</feature>
<dbReference type="RefSeq" id="WP_092753761.1">
    <property type="nucleotide sequence ID" value="NZ_FOCG01000001.1"/>
</dbReference>
<evidence type="ECO:0000256" key="9">
    <source>
        <dbReference type="ARBA" id="ARBA00022723"/>
    </source>
</evidence>
<accession>A0A1H8BE54</accession>
<evidence type="ECO:0000256" key="19">
    <source>
        <dbReference type="ARBA" id="ARBA00068427"/>
    </source>
</evidence>
<dbReference type="Gene3D" id="3.40.50.20">
    <property type="match status" value="1"/>
</dbReference>
<feature type="binding site" evidence="25">
    <location>
        <position position="317"/>
    </location>
    <ligand>
        <name>Mg(2+)</name>
        <dbReference type="ChEBI" id="CHEBI:18420"/>
        <label>2</label>
    </ligand>
</feature>
<dbReference type="EC" id="6.3.2.4" evidence="6 22"/>
<evidence type="ECO:0000256" key="16">
    <source>
        <dbReference type="ARBA" id="ARBA00023316"/>
    </source>
</evidence>
<dbReference type="PROSITE" id="PS50975">
    <property type="entry name" value="ATP_GRASP"/>
    <property type="match status" value="1"/>
</dbReference>
<feature type="binding site" evidence="24">
    <location>
        <begin position="221"/>
        <end position="228"/>
    </location>
    <ligand>
        <name>ATP</name>
        <dbReference type="ChEBI" id="CHEBI:30616"/>
    </ligand>
</feature>
<dbReference type="GO" id="GO:0071555">
    <property type="term" value="P:cell wall organization"/>
    <property type="evidence" value="ECO:0007669"/>
    <property type="project" value="UniProtKB-KW"/>
</dbReference>
<keyword evidence="29" id="KW-1185">Reference proteome</keyword>
<evidence type="ECO:0000256" key="4">
    <source>
        <dbReference type="ARBA" id="ARBA00004752"/>
    </source>
</evidence>
<keyword evidence="10 24" id="KW-0547">Nucleotide-binding</keyword>
<keyword evidence="11 26" id="KW-0067">ATP-binding</keyword>
<dbReference type="InterPro" id="IPR011761">
    <property type="entry name" value="ATP-grasp"/>
</dbReference>
<comment type="pathway">
    <text evidence="18">Glycan biosynthesis.</text>
</comment>
<evidence type="ECO:0000256" key="25">
    <source>
        <dbReference type="PIRSR" id="PIRSR039102-3"/>
    </source>
</evidence>
<dbReference type="GO" id="GO:0046872">
    <property type="term" value="F:metal ion binding"/>
    <property type="evidence" value="ECO:0007669"/>
    <property type="project" value="UniProtKB-KW"/>
</dbReference>
<evidence type="ECO:0000256" key="17">
    <source>
        <dbReference type="ARBA" id="ARBA00047614"/>
    </source>
</evidence>
<feature type="binding site" evidence="25">
    <location>
        <position position="315"/>
    </location>
    <ligand>
        <name>Mg(2+)</name>
        <dbReference type="ChEBI" id="CHEBI:18420"/>
        <label>1</label>
    </ligand>
</feature>
<comment type="function">
    <text evidence="2 22">Cell wall formation.</text>
</comment>
<keyword evidence="7 22" id="KW-0963">Cytoplasm</keyword>
<evidence type="ECO:0000256" key="24">
    <source>
        <dbReference type="PIRSR" id="PIRSR039102-2"/>
    </source>
</evidence>
<feature type="binding site" evidence="24">
    <location>
        <begin position="314"/>
        <end position="315"/>
    </location>
    <ligand>
        <name>ATP</name>
        <dbReference type="ChEBI" id="CHEBI:30616"/>
    </ligand>
</feature>
<dbReference type="SUPFAM" id="SSF52440">
    <property type="entry name" value="PreATP-grasp domain"/>
    <property type="match status" value="1"/>
</dbReference>
<evidence type="ECO:0000256" key="3">
    <source>
        <dbReference type="ARBA" id="ARBA00004496"/>
    </source>
</evidence>
<evidence type="ECO:0000256" key="18">
    <source>
        <dbReference type="ARBA" id="ARBA00060592"/>
    </source>
</evidence>
<comment type="cofactor">
    <cofactor evidence="1">
        <name>Mn(2+)</name>
        <dbReference type="ChEBI" id="CHEBI:29035"/>
    </cofactor>
</comment>
<dbReference type="PROSITE" id="PS00843">
    <property type="entry name" value="DALA_DALA_LIGASE_1"/>
    <property type="match status" value="1"/>
</dbReference>
<comment type="catalytic activity">
    <reaction evidence="17 22">
        <text>2 D-alanine + ATP = D-alanyl-D-alanine + ADP + phosphate + H(+)</text>
        <dbReference type="Rhea" id="RHEA:11224"/>
        <dbReference type="ChEBI" id="CHEBI:15378"/>
        <dbReference type="ChEBI" id="CHEBI:30616"/>
        <dbReference type="ChEBI" id="CHEBI:43474"/>
        <dbReference type="ChEBI" id="CHEBI:57416"/>
        <dbReference type="ChEBI" id="CHEBI:57822"/>
        <dbReference type="ChEBI" id="CHEBI:456216"/>
        <dbReference type="EC" id="6.3.2.4"/>
    </reaction>
</comment>
<evidence type="ECO:0000256" key="12">
    <source>
        <dbReference type="ARBA" id="ARBA00022842"/>
    </source>
</evidence>
<evidence type="ECO:0000256" key="23">
    <source>
        <dbReference type="PIRSR" id="PIRSR039102-1"/>
    </source>
</evidence>
<feature type="binding site" evidence="25">
    <location>
        <position position="315"/>
    </location>
    <ligand>
        <name>Mg(2+)</name>
        <dbReference type="ChEBI" id="CHEBI:18420"/>
        <label>2</label>
    </ligand>
</feature>
<evidence type="ECO:0000256" key="10">
    <source>
        <dbReference type="ARBA" id="ARBA00022741"/>
    </source>
</evidence>
<dbReference type="GO" id="GO:0008716">
    <property type="term" value="F:D-alanine-D-alanine ligase activity"/>
    <property type="evidence" value="ECO:0007669"/>
    <property type="project" value="UniProtKB-UniRule"/>
</dbReference>
<comment type="cofactor">
    <cofactor evidence="25">
        <name>Mg(2+)</name>
        <dbReference type="ChEBI" id="CHEBI:18420"/>
    </cofactor>
    <cofactor evidence="25">
        <name>Mn(2+)</name>
        <dbReference type="ChEBI" id="CHEBI:29035"/>
    </cofactor>
    <text evidence="25">Binds 2 magnesium or manganese ions per subunit.</text>
</comment>
<dbReference type="FunFam" id="3.30.1490.20:FF:000007">
    <property type="entry name" value="D-alanine--D-alanine ligase"/>
    <property type="match status" value="1"/>
</dbReference>
<evidence type="ECO:0000256" key="15">
    <source>
        <dbReference type="ARBA" id="ARBA00023211"/>
    </source>
</evidence>
<comment type="similarity">
    <text evidence="5 22">Belongs to the D-alanine--D-alanine ligase family.</text>
</comment>
<feature type="binding site" evidence="25">
    <location>
        <position position="301"/>
    </location>
    <ligand>
        <name>Mg(2+)</name>
        <dbReference type="ChEBI" id="CHEBI:18420"/>
        <label>1</label>
    </ligand>
</feature>
<comment type="pathway">
    <text evidence="4 22">Cell wall biogenesis; peptidoglycan biosynthesis.</text>
</comment>
<reference evidence="28 29" key="1">
    <citation type="submission" date="2016-10" db="EMBL/GenBank/DDBJ databases">
        <authorList>
            <person name="de Groot N.N."/>
        </authorList>
    </citation>
    <scope>NUCLEOTIDE SEQUENCE [LARGE SCALE GENOMIC DNA]</scope>
    <source>
        <strain evidence="28 29">CGMCC 1.5070</strain>
    </source>
</reference>
<evidence type="ECO:0000256" key="6">
    <source>
        <dbReference type="ARBA" id="ARBA00012216"/>
    </source>
</evidence>
<evidence type="ECO:0000256" key="13">
    <source>
        <dbReference type="ARBA" id="ARBA00022960"/>
    </source>
</evidence>
<keyword evidence="16 22" id="KW-0961">Cell wall biogenesis/degradation</keyword>
<evidence type="ECO:0000256" key="20">
    <source>
        <dbReference type="ARBA" id="ARBA00076288"/>
    </source>
</evidence>
<keyword evidence="14 22" id="KW-0573">Peptidoglycan synthesis</keyword>
<sequence>MSKLSVAIIFGGVSSEHEVSLVSGSSVIRNTPTDKYDITMLGITRDGRWLRYSGPVELIEEDKWADSAFVTPAFISPDRSHHGLVVLHESSYEIVRLDAVFPVLHGKNGEDGTIQGLFEIAGIPYVGCDPLASAMCMDKAVTHTILEDADIPQAKWSAVLQQDFKDFHTIEANLAYKLGYPMFVKPANAGSSVGISKAKDKASLKAALELAFQHDKKAVVEEFIDGAEVESAVLGNDDTIVSVLGEIVPCNEFYDYEAKYQNAASELHIPARIDEKTTAQIRETAAKAYRALGCSGLTRIDFFVKRDGSGIILNEPNTIPGFTSISMYPKLMDATGIPYSELIDRLFTLAIQKA</sequence>
<evidence type="ECO:0000256" key="11">
    <source>
        <dbReference type="ARBA" id="ARBA00022840"/>
    </source>
</evidence>
<dbReference type="HAMAP" id="MF_00047">
    <property type="entry name" value="Dala_Dala_lig"/>
    <property type="match status" value="1"/>
</dbReference>
<dbReference type="InterPro" id="IPR011095">
    <property type="entry name" value="Dala_Dala_lig_C"/>
</dbReference>
<evidence type="ECO:0000256" key="22">
    <source>
        <dbReference type="HAMAP-Rule" id="MF_00047"/>
    </source>
</evidence>
<feature type="active site" evidence="23">
    <location>
        <position position="16"/>
    </location>
</feature>
<dbReference type="GO" id="GO:0005524">
    <property type="term" value="F:ATP binding"/>
    <property type="evidence" value="ECO:0007669"/>
    <property type="project" value="UniProtKB-UniRule"/>
</dbReference>
<dbReference type="InterPro" id="IPR016185">
    <property type="entry name" value="PreATP-grasp_dom_sf"/>
</dbReference>
<dbReference type="PROSITE" id="PS00844">
    <property type="entry name" value="DALA_DALA_LIGASE_2"/>
    <property type="match status" value="1"/>
</dbReference>
<dbReference type="SUPFAM" id="SSF56059">
    <property type="entry name" value="Glutathione synthetase ATP-binding domain-like"/>
    <property type="match status" value="1"/>
</dbReference>
<feature type="binding site" evidence="24">
    <location>
        <position position="139"/>
    </location>
    <ligand>
        <name>ATP</name>
        <dbReference type="ChEBI" id="CHEBI:30616"/>
    </ligand>
</feature>
<dbReference type="NCBIfam" id="NF002378">
    <property type="entry name" value="PRK01372.1"/>
    <property type="match status" value="1"/>
</dbReference>
<dbReference type="UniPathway" id="UPA00219"/>
<evidence type="ECO:0000313" key="28">
    <source>
        <dbReference type="EMBL" id="SEM80414.1"/>
    </source>
</evidence>
<dbReference type="NCBIfam" id="NF002528">
    <property type="entry name" value="PRK01966.1-4"/>
    <property type="match status" value="1"/>
</dbReference>
<evidence type="ECO:0000256" key="8">
    <source>
        <dbReference type="ARBA" id="ARBA00022598"/>
    </source>
</evidence>
<dbReference type="PANTHER" id="PTHR23132">
    <property type="entry name" value="D-ALANINE--D-ALANINE LIGASE"/>
    <property type="match status" value="1"/>
</dbReference>
<comment type="subcellular location">
    <subcellularLocation>
        <location evidence="3 22">Cytoplasm</location>
    </subcellularLocation>
</comment>
<name>A0A1H8BE54_9FIRM</name>
<evidence type="ECO:0000256" key="1">
    <source>
        <dbReference type="ARBA" id="ARBA00001936"/>
    </source>
</evidence>
<dbReference type="FunFam" id="3.30.470.20:FF:000008">
    <property type="entry name" value="D-alanine--D-alanine ligase"/>
    <property type="match status" value="1"/>
</dbReference>
<dbReference type="Gene3D" id="3.30.1490.20">
    <property type="entry name" value="ATP-grasp fold, A domain"/>
    <property type="match status" value="1"/>
</dbReference>
<dbReference type="NCBIfam" id="TIGR01205">
    <property type="entry name" value="D_ala_D_alaTIGR"/>
    <property type="match status" value="1"/>
</dbReference>
<evidence type="ECO:0000256" key="21">
    <source>
        <dbReference type="ARBA" id="ARBA00077154"/>
    </source>
</evidence>
<evidence type="ECO:0000313" key="29">
    <source>
        <dbReference type="Proteomes" id="UP000199158"/>
    </source>
</evidence>
<dbReference type="Pfam" id="PF07478">
    <property type="entry name" value="Dala_Dala_lig_C"/>
    <property type="match status" value="1"/>
</dbReference>
<evidence type="ECO:0000256" key="5">
    <source>
        <dbReference type="ARBA" id="ARBA00010871"/>
    </source>
</evidence>
<keyword evidence="13 22" id="KW-0133">Cell shape</keyword>
<evidence type="ECO:0000259" key="27">
    <source>
        <dbReference type="PROSITE" id="PS50975"/>
    </source>
</evidence>
<dbReference type="Proteomes" id="UP000199158">
    <property type="component" value="Unassembled WGS sequence"/>
</dbReference>
<dbReference type="GO" id="GO:0005829">
    <property type="term" value="C:cytosol"/>
    <property type="evidence" value="ECO:0007669"/>
    <property type="project" value="TreeGrafter"/>
</dbReference>
<evidence type="ECO:0000256" key="14">
    <source>
        <dbReference type="ARBA" id="ARBA00022984"/>
    </source>
</evidence>
<keyword evidence="9 25" id="KW-0479">Metal-binding</keyword>
<evidence type="ECO:0000256" key="26">
    <source>
        <dbReference type="PROSITE-ProRule" id="PRU00409"/>
    </source>
</evidence>
<dbReference type="PANTHER" id="PTHR23132:SF25">
    <property type="entry name" value="D-ALANINE--D-ALANINE LIGASE A"/>
    <property type="match status" value="1"/>
</dbReference>
<protein>
    <recommendedName>
        <fullName evidence="19 22">D-alanine--D-alanine ligase</fullName>
        <ecNumber evidence="6 22">6.3.2.4</ecNumber>
    </recommendedName>
    <alternativeName>
        <fullName evidence="21 22">D-Ala-D-Ala ligase</fullName>
    </alternativeName>
    <alternativeName>
        <fullName evidence="20 22">D-alanylalanine synthetase</fullName>
    </alternativeName>
</protein>
<feature type="binding site" evidence="24">
    <location>
        <begin position="191"/>
        <end position="192"/>
    </location>
    <ligand>
        <name>ATP</name>
        <dbReference type="ChEBI" id="CHEBI:30616"/>
    </ligand>
</feature>
<dbReference type="OrthoDB" id="9813261at2"/>
<dbReference type="EMBL" id="FOCG01000001">
    <property type="protein sequence ID" value="SEM80414.1"/>
    <property type="molecule type" value="Genomic_DNA"/>
</dbReference>
<gene>
    <name evidence="22" type="primary">ddl</name>
    <name evidence="28" type="ORF">SAMN05216180_1821</name>
</gene>
<keyword evidence="12 25" id="KW-0460">Magnesium</keyword>
<dbReference type="GO" id="GO:0008360">
    <property type="term" value="P:regulation of cell shape"/>
    <property type="evidence" value="ECO:0007669"/>
    <property type="project" value="UniProtKB-KW"/>
</dbReference>
<organism evidence="28 29">
    <name type="scientific">Hydrogenoanaerobacterium saccharovorans</name>
    <dbReference type="NCBI Taxonomy" id="474960"/>
    <lineage>
        <taxon>Bacteria</taxon>
        <taxon>Bacillati</taxon>
        <taxon>Bacillota</taxon>
        <taxon>Clostridia</taxon>
        <taxon>Eubacteriales</taxon>
        <taxon>Oscillospiraceae</taxon>
        <taxon>Hydrogenoanaerobacterium</taxon>
    </lineage>
</organism>
<dbReference type="InterPro" id="IPR005905">
    <property type="entry name" value="D_ala_D_ala"/>
</dbReference>
<feature type="domain" description="ATP-grasp" evidence="27">
    <location>
        <begin position="143"/>
        <end position="348"/>
    </location>
</feature>
<evidence type="ECO:0000256" key="2">
    <source>
        <dbReference type="ARBA" id="ARBA00003921"/>
    </source>
</evidence>
<dbReference type="PIRSF" id="PIRSF039102">
    <property type="entry name" value="Ddl/VanB"/>
    <property type="match status" value="1"/>
</dbReference>
<keyword evidence="15 25" id="KW-0464">Manganese</keyword>
<dbReference type="GO" id="GO:0009252">
    <property type="term" value="P:peptidoglycan biosynthetic process"/>
    <property type="evidence" value="ECO:0007669"/>
    <property type="project" value="UniProtKB-UniRule"/>
</dbReference>
<dbReference type="Pfam" id="PF01820">
    <property type="entry name" value="Dala_Dala_lig_N"/>
    <property type="match status" value="1"/>
</dbReference>
<evidence type="ECO:0000256" key="7">
    <source>
        <dbReference type="ARBA" id="ARBA00022490"/>
    </source>
</evidence>